<dbReference type="Proteomes" id="UP000031843">
    <property type="component" value="Chromosome main"/>
</dbReference>
<dbReference type="EMBL" id="CP010536">
    <property type="protein sequence ID" value="AJG21107.1"/>
    <property type="molecule type" value="Genomic_DNA"/>
</dbReference>
<evidence type="ECO:0000313" key="1">
    <source>
        <dbReference type="EMBL" id="AJG21107.1"/>
    </source>
</evidence>
<proteinExistence type="predicted"/>
<reference evidence="1 2" key="1">
    <citation type="journal article" date="2015" name="Genome Announc.">
        <title>Complete Genome Sequence of Cupriavidus basilensis 4G11, Isolated from the Oak Ridge Field Research Center Site.</title>
        <authorList>
            <person name="Ray J."/>
            <person name="Waters R.J."/>
            <person name="Skerker J.M."/>
            <person name="Kuehl J.V."/>
            <person name="Price M.N."/>
            <person name="Huang J."/>
            <person name="Chakraborty R."/>
            <person name="Arkin A.P."/>
            <person name="Deutschbauer A."/>
        </authorList>
    </citation>
    <scope>NUCLEOTIDE SEQUENCE [LARGE SCALE GENOMIC DNA]</scope>
    <source>
        <strain evidence="1">4G11</strain>
    </source>
</reference>
<dbReference type="AlphaFoldDB" id="A0A0C4Y6T6"/>
<evidence type="ECO:0000313" key="2">
    <source>
        <dbReference type="Proteomes" id="UP000031843"/>
    </source>
</evidence>
<sequence length="92" mass="10461">MLLLIGFTHRFSDYFLFLVESLSVELNDIWNSDNLEKIGGEVALCGQVGKCFLCVRGANQSFHLVIKHIFQSLERLTSTVSYCYSKLGSDFF</sequence>
<dbReference type="KEGG" id="cbw:RR42_m3747"/>
<organism evidence="1 2">
    <name type="scientific">Cupriavidus basilensis</name>
    <dbReference type="NCBI Taxonomy" id="68895"/>
    <lineage>
        <taxon>Bacteria</taxon>
        <taxon>Pseudomonadati</taxon>
        <taxon>Pseudomonadota</taxon>
        <taxon>Betaproteobacteria</taxon>
        <taxon>Burkholderiales</taxon>
        <taxon>Burkholderiaceae</taxon>
        <taxon>Cupriavidus</taxon>
    </lineage>
</organism>
<gene>
    <name evidence="1" type="ORF">RR42_m3747</name>
</gene>
<protein>
    <submittedName>
        <fullName evidence="1">Uncharacterized protein</fullName>
    </submittedName>
</protein>
<keyword evidence="2" id="KW-1185">Reference proteome</keyword>
<name>A0A0C4Y6T6_9BURK</name>
<accession>A0A0C4Y6T6</accession>